<keyword evidence="1" id="KW-0812">Transmembrane</keyword>
<protein>
    <submittedName>
        <fullName evidence="2">Uncharacterized protein</fullName>
    </submittedName>
</protein>
<keyword evidence="3" id="KW-1185">Reference proteome</keyword>
<proteinExistence type="predicted"/>
<evidence type="ECO:0000256" key="1">
    <source>
        <dbReference type="SAM" id="Phobius"/>
    </source>
</evidence>
<evidence type="ECO:0000313" key="3">
    <source>
        <dbReference type="Proteomes" id="UP000053237"/>
    </source>
</evidence>
<comment type="caution">
    <text evidence="2">The sequence shown here is derived from an EMBL/GenBank/DDBJ whole genome shotgun (WGS) entry which is preliminary data.</text>
</comment>
<evidence type="ECO:0000313" key="2">
    <source>
        <dbReference type="EMBL" id="CCI40355.1"/>
    </source>
</evidence>
<dbReference type="EMBL" id="CAIX01000008">
    <property type="protein sequence ID" value="CCI40355.1"/>
    <property type="molecule type" value="Genomic_DNA"/>
</dbReference>
<keyword evidence="1" id="KW-1133">Transmembrane helix</keyword>
<dbReference type="Proteomes" id="UP000053237">
    <property type="component" value="Unassembled WGS sequence"/>
</dbReference>
<sequence length="1712" mass="196651">MFSTFASSRKKAAKLARLLLLSWEIYRDARTQSSQLNGNRNTNQFREGENLGQSFVQPFSKAYFFQTKARQKLLCYYAVESRDEKEYLKNHALPLPEHSLAEASCPFGDLELNTSLVKNLLHSQMYGHNCSRRTQLGLSLHSSSNMTHNKSNLQDAPTTQIKSLGAPFGAEFYPKALYDITFIPLNEEKLNGITFEFVFRRHSTSKEVLFTIQNEYNPCSGLGFQLQIDEHSTLVLVVKHPSTDSLSECNELRFRSENSFKKCAAPSIDSASEGVDTRPVIHVIITFHAQSSLNGILYNTHFFIDYMSSTATHYTCDVQDEQLAALNNTSNSMDVTYRLYVGTGPTDEMHQKYHVRGIRPRVYRDPRAIEKGSQRSDGNEENTAILQLRKTLQHILDNIEGPRIPAAARLFGHRAFSLQLLGWKFPAVNEDTPFAWIRGKIKQFKDAHGTQVVDIIVEMLLKAARLKAKLISSTSEKLAEVIGERLGTIGTENTTVENQTFEESNFDLFAFGLYGQILSYEEIKQSMDHLLPTRSSLRAEITVDLPPENWMLVDFSTMSSVFTNICIELLDPLPETGKLILWPSKTLITTGSGPMHREFIDGRHHSSDQMYFIPVPSQTSRQRIDPSILFAQCQTERIRSVMCDRNEFDFIPTEEDPFQRAINVLHDELQDNLSDTGRLTLEREKRGESIGRINIHLIEILAPLQPIHQELEYEIVAGIPTIVHIRNETIDVNEAKRFEWKRSSLRLRVIEIPQFGTLYDTDSLHVIPGCTPIQLGSEVEFLARWENRRITIAHANGYRGIESVSMQNDSFSTTLLFYFPQAKTAFSAGTKSYDELLYELIDKENAVVERGRVKFHLTSPIIEPEVSICHRESWLQLEDTFSLIYLQSLIPASASTFIEKHLRILSLPQRGRLYQYVRSSNASQVEENPLEQKLDNVTSRCDAILREHVGRQVRVNDTVEDPLSRAIYVPEVDYHNQPSPETTLFASVLYERSIFLPSTLNFTFVAMLRNESKSLSAHSHDCRILIDIQVIDVDDDIIPTSPFHIKGLRGENKTLSFPLRFVDPDEPQGDEGRSYKMLYLIHIVSENLDAEFRFPSHEAVDDDKLYKNCYSRKFCRIPCGPSLPPNDALVRMPNSSIETTIYFIVQKSTYTPYDVYFVGHLSGIRLALESLQIIDYNQNWSHSHTSEFTVSFTRWKRSFHHLIPYATRDDGSLRVQNALQVIMRSRPNVIARLAVDFETSQAFENETRISEIDFGWYAISSKAQRVLRKILLVFSLLYTAGYVSCCRLCCFFFRGRRIKRTRRLQRKYWKRFDKFVRDDIEYSRLIVQLADVIIASDFIVAKALVRTCVRGSNAAEAQRLTSLCLRNLLPILKTVQRDDDFVLDLLQYEISSNGEINRPESVPMTFEIPGTASIALAVHFQSKASTWIDIVLTDLAVFLDEGEGPPSFHATLMFIFQILHKHLPRMPIRLLLHKAVRIVMESLTKCGLPVDKEYCVYRVAHVLFFNHFFSLYLINWKQYMNKYSSKQKNMKTDQIEYILQSAVRFLHQMALSWPKSESFEPLRDFGSRNKHQRRYSEFMVSTKFSAEELAFLEDSYCSLLKRIASYCETNERDKSSQLMDISNYLMNIHSILDCRWSFFLTECILQAVKRSSLSPMSLTYLQHVEALVRALGIPYASTDELLSTMSYHDPYISPLYGLNVNAWQERLKLPAA</sequence>
<name>A0A024G131_9STRA</name>
<reference evidence="2 3" key="1">
    <citation type="submission" date="2012-05" db="EMBL/GenBank/DDBJ databases">
        <title>Recombination and specialization in a pathogen metapopulation.</title>
        <authorList>
            <person name="Gardiner A."/>
            <person name="Kemen E."/>
            <person name="Schultz-Larsen T."/>
            <person name="MacLean D."/>
            <person name="Van Oosterhout C."/>
            <person name="Jones J.D.G."/>
        </authorList>
    </citation>
    <scope>NUCLEOTIDE SEQUENCE [LARGE SCALE GENOMIC DNA]</scope>
    <source>
        <strain evidence="2 3">Ac Nc2</strain>
    </source>
</reference>
<gene>
    <name evidence="2" type="ORF">BN9_011390</name>
</gene>
<dbReference type="InParanoid" id="A0A024G131"/>
<accession>A0A024G131</accession>
<feature type="transmembrane region" description="Helical" evidence="1">
    <location>
        <begin position="1270"/>
        <end position="1293"/>
    </location>
</feature>
<keyword evidence="1" id="KW-0472">Membrane</keyword>
<dbReference type="OrthoDB" id="73937at2759"/>
<organism evidence="2 3">
    <name type="scientific">Albugo candida</name>
    <dbReference type="NCBI Taxonomy" id="65357"/>
    <lineage>
        <taxon>Eukaryota</taxon>
        <taxon>Sar</taxon>
        <taxon>Stramenopiles</taxon>
        <taxon>Oomycota</taxon>
        <taxon>Peronosporomycetes</taxon>
        <taxon>Albuginales</taxon>
        <taxon>Albuginaceae</taxon>
        <taxon>Albugo</taxon>
    </lineage>
</organism>